<feature type="domain" description="XPG-I" evidence="3">
    <location>
        <begin position="149"/>
        <end position="217"/>
    </location>
</feature>
<keyword evidence="1" id="KW-0810">Translation regulation</keyword>
<dbReference type="InterPro" id="IPR006084">
    <property type="entry name" value="XPG/Rad2"/>
</dbReference>
<dbReference type="OrthoDB" id="17262at2759"/>
<dbReference type="CDD" id="cd09858">
    <property type="entry name" value="PIN_MKT1"/>
    <property type="match status" value="1"/>
</dbReference>
<dbReference type="Pfam" id="PF12246">
    <property type="entry name" value="MKT1_C"/>
    <property type="match status" value="1"/>
</dbReference>
<evidence type="ECO:0000259" key="3">
    <source>
        <dbReference type="SMART" id="SM00484"/>
    </source>
</evidence>
<dbReference type="GO" id="GO:0004518">
    <property type="term" value="F:nuclease activity"/>
    <property type="evidence" value="ECO:0007669"/>
    <property type="project" value="InterPro"/>
</dbReference>
<dbReference type="Gene3D" id="3.40.50.1010">
    <property type="entry name" value="5'-nuclease"/>
    <property type="match status" value="1"/>
</dbReference>
<dbReference type="Proteomes" id="UP000316270">
    <property type="component" value="Chromosome 17"/>
</dbReference>
<dbReference type="AlphaFoldDB" id="A0A517LP10"/>
<reference evidence="4 5" key="1">
    <citation type="submission" date="2019-07" db="EMBL/GenBank/DDBJ databases">
        <title>Finished genome of Venturia effusa.</title>
        <authorList>
            <person name="Young C.A."/>
            <person name="Cox M.P."/>
            <person name="Ganley A.R.D."/>
            <person name="David W.J."/>
        </authorList>
    </citation>
    <scope>NUCLEOTIDE SEQUENCE [LARGE SCALE GENOMIC DNA]</scope>
    <source>
        <strain evidence="5">albino</strain>
    </source>
</reference>
<organism evidence="4 5">
    <name type="scientific">Venturia effusa</name>
    <dbReference type="NCBI Taxonomy" id="50376"/>
    <lineage>
        <taxon>Eukaryota</taxon>
        <taxon>Fungi</taxon>
        <taxon>Dikarya</taxon>
        <taxon>Ascomycota</taxon>
        <taxon>Pezizomycotina</taxon>
        <taxon>Dothideomycetes</taxon>
        <taxon>Pleosporomycetidae</taxon>
        <taxon>Venturiales</taxon>
        <taxon>Venturiaceae</taxon>
        <taxon>Venturia</taxon>
    </lineage>
</organism>
<dbReference type="GO" id="GO:0006974">
    <property type="term" value="P:DNA damage response"/>
    <property type="evidence" value="ECO:0007669"/>
    <property type="project" value="UniProtKB-ARBA"/>
</dbReference>
<evidence type="ECO:0000256" key="2">
    <source>
        <dbReference type="ARBA" id="ARBA00024023"/>
    </source>
</evidence>
<protein>
    <recommendedName>
        <fullName evidence="3">XPG-I domain-containing protein</fullName>
    </recommendedName>
</protein>
<dbReference type="SMART" id="SM00484">
    <property type="entry name" value="XPGI"/>
    <property type="match status" value="1"/>
</dbReference>
<gene>
    <name evidence="4" type="ORF">FKW77_005615</name>
</gene>
<dbReference type="InterPro" id="IPR022039">
    <property type="entry name" value="MKT1_C"/>
</dbReference>
<dbReference type="GO" id="GO:0006417">
    <property type="term" value="P:regulation of translation"/>
    <property type="evidence" value="ECO:0007669"/>
    <property type="project" value="UniProtKB-KW"/>
</dbReference>
<comment type="similarity">
    <text evidence="2">Belongs to the XPG/RAD2 endonuclease family.</text>
</comment>
<dbReference type="Pfam" id="PF00867">
    <property type="entry name" value="XPG_I"/>
    <property type="match status" value="1"/>
</dbReference>
<evidence type="ECO:0000313" key="4">
    <source>
        <dbReference type="EMBL" id="QDS77367.1"/>
    </source>
</evidence>
<dbReference type="GO" id="GO:0003730">
    <property type="term" value="F:mRNA 3'-UTR binding"/>
    <property type="evidence" value="ECO:0007669"/>
    <property type="project" value="TreeGrafter"/>
</dbReference>
<dbReference type="InterPro" id="IPR029060">
    <property type="entry name" value="PIN-like_dom_sf"/>
</dbReference>
<dbReference type="Pfam" id="PF12247">
    <property type="entry name" value="MKT1_N"/>
    <property type="match status" value="1"/>
</dbReference>
<dbReference type="PANTHER" id="PTHR11081">
    <property type="entry name" value="FLAP ENDONUCLEASE FAMILY MEMBER"/>
    <property type="match status" value="1"/>
</dbReference>
<dbReference type="InterPro" id="IPR022040">
    <property type="entry name" value="MKT1_N"/>
</dbReference>
<evidence type="ECO:0000313" key="5">
    <source>
        <dbReference type="Proteomes" id="UP000316270"/>
    </source>
</evidence>
<dbReference type="EMBL" id="CP042201">
    <property type="protein sequence ID" value="QDS77367.1"/>
    <property type="molecule type" value="Genomic_DNA"/>
</dbReference>
<dbReference type="PANTHER" id="PTHR11081:SF32">
    <property type="entry name" value="POST-TRANSCRIPTIONAL REGULATOR MKT1"/>
    <property type="match status" value="1"/>
</dbReference>
<proteinExistence type="inferred from homology"/>
<name>A0A517LP10_9PEZI</name>
<dbReference type="InterPro" id="IPR006086">
    <property type="entry name" value="XPG-I_dom"/>
</dbReference>
<keyword evidence="5" id="KW-1185">Reference proteome</keyword>
<evidence type="ECO:0000256" key="1">
    <source>
        <dbReference type="ARBA" id="ARBA00022845"/>
    </source>
</evidence>
<sequence length="731" mass="82487">MIHQFEEWSAHQGLAEQSSMDMLKDSQVGIEATEYLNRLNKMPYPDLTRPVQEALLPALGGVPFGLKHIIKHHISTWRRYGITPLFVFDGLDMKEEDSAFSNADENTGVSSLAWEQYAGGDAAGTVQTFGDSKLVTARDLYRFLQTILQELHVEFMVAPYRAWAQLAYLQKHNVVDTVYGASEIFLFDVPEVITKWDFMEDQVVWIRRRECLRSLHNFPSDSFIDACLLAGNELLEACPILPKQQNTFAVKEAASLMLPNSPNGPPKGDNVCQNLLHTHPSKYQTKFRKARLAVKHHAVLTIGGKVELLNAQQAPDAMTDVVIGQRLPDELYYYLSKGLISTRVLNWLTQTEVLESPPLDGGFSDAYRNLVSEQLNEMRTSTLGVLAFSLVRSYSKTPLPMRCWFDKTKVQTIDLRSVDDPRDAINKWNVRENVFRAELKKLEGCGTLGACIKMISDEEFAAKTITPKTVGQPLQTKDEILLNATWRLLQLRGYIDENHKLTTWGQALHSVITATSSESLMPGKDLEEGALIAVELARYGLLNANTMFSSYGGAPHQGTSKDKRCTLLISRIANFGRFDHQAIGYTGPLSRNMLAYNSLINAVRSGLRDMSEVCVTTMLLCGEVSRESCNFTDVGLSLPFLINNDCVLAVVALSHFGEMSTMEQPISHETINERVKYENEVLFKYAEDYPKQIRKILVLWDAIYKGITIMPDTFQYKNQFNEVNEWLQPLR</sequence>
<dbReference type="STRING" id="50376.A0A517LP10"/>
<dbReference type="SUPFAM" id="SSF88723">
    <property type="entry name" value="PIN domain-like"/>
    <property type="match status" value="1"/>
</dbReference>
<accession>A0A517LP10</accession>